<gene>
    <name evidence="11" type="ORF">AMET1_0305</name>
</gene>
<keyword evidence="3" id="KW-0479">Metal-binding</keyword>
<dbReference type="Pfam" id="PF06508">
    <property type="entry name" value="QueC"/>
    <property type="match status" value="1"/>
</dbReference>
<evidence type="ECO:0000256" key="2">
    <source>
        <dbReference type="ARBA" id="ARBA00022598"/>
    </source>
</evidence>
<evidence type="ECO:0000256" key="5">
    <source>
        <dbReference type="ARBA" id="ARBA00022833"/>
    </source>
</evidence>
<name>A0A1Y3GB55_9EURY</name>
<evidence type="ECO:0000256" key="10">
    <source>
        <dbReference type="ARBA" id="ARBA00047890"/>
    </source>
</evidence>
<dbReference type="GO" id="GO:0005524">
    <property type="term" value="F:ATP binding"/>
    <property type="evidence" value="ECO:0007669"/>
    <property type="project" value="UniProtKB-KW"/>
</dbReference>
<dbReference type="GO" id="GO:0046872">
    <property type="term" value="F:metal ion binding"/>
    <property type="evidence" value="ECO:0007669"/>
    <property type="project" value="UniProtKB-KW"/>
</dbReference>
<dbReference type="Proteomes" id="UP000195137">
    <property type="component" value="Unassembled WGS sequence"/>
</dbReference>
<dbReference type="EMBL" id="MRZU01000003">
    <property type="protein sequence ID" value="OUJ18658.1"/>
    <property type="molecule type" value="Genomic_DNA"/>
</dbReference>
<dbReference type="InterPro" id="IPR018317">
    <property type="entry name" value="QueC"/>
</dbReference>
<evidence type="ECO:0000313" key="12">
    <source>
        <dbReference type="Proteomes" id="UP000195137"/>
    </source>
</evidence>
<sequence>MIGVVLLSGGIDSAVSLALAKDQCEEVIGVHFDYGQSTHEEELDNSRELSDYFGIDLLELNVRQVFNNFCSGTMEQKDYGSDKASDSHGQSTGYVHMRNLLLLSTTGAIADSKYSNREIYLYIGAQLDDEELYPDCRLGFLQSTEEAIDQSTLRNNIKIKAPLIDKSKAEVIKLGDRLGVPFEKTISCYKLVDGTPCKECPACVEREKGFKEAGVIDPVL</sequence>
<organism evidence="11 12">
    <name type="scientific">Methanonatronarchaeum thermophilum</name>
    <dbReference type="NCBI Taxonomy" id="1927129"/>
    <lineage>
        <taxon>Archaea</taxon>
        <taxon>Methanobacteriati</taxon>
        <taxon>Methanobacteriota</taxon>
        <taxon>Methanonatronarchaeia</taxon>
        <taxon>Methanonatronarchaeales</taxon>
        <taxon>Methanonatronarchaeaceae</taxon>
        <taxon>Methanonatronarchaeum</taxon>
    </lineage>
</organism>
<dbReference type="Gene3D" id="3.40.50.620">
    <property type="entry name" value="HUPs"/>
    <property type="match status" value="1"/>
</dbReference>
<evidence type="ECO:0000256" key="7">
    <source>
        <dbReference type="ARBA" id="ARBA00037768"/>
    </source>
</evidence>
<proteinExistence type="inferred from homology"/>
<comment type="caution">
    <text evidence="11">The sequence shown here is derived from an EMBL/GenBank/DDBJ whole genome shotgun (WGS) entry which is preliminary data.</text>
</comment>
<evidence type="ECO:0000256" key="4">
    <source>
        <dbReference type="ARBA" id="ARBA00022741"/>
    </source>
</evidence>
<dbReference type="GO" id="GO:0016874">
    <property type="term" value="F:ligase activity"/>
    <property type="evidence" value="ECO:0007669"/>
    <property type="project" value="UniProtKB-KW"/>
</dbReference>
<keyword evidence="4" id="KW-0547">Nucleotide-binding</keyword>
<dbReference type="InterPro" id="IPR014729">
    <property type="entry name" value="Rossmann-like_a/b/a_fold"/>
</dbReference>
<dbReference type="EC" id="6.3.4.20" evidence="9"/>
<dbReference type="AlphaFoldDB" id="A0A1Y3GB55"/>
<evidence type="ECO:0000256" key="1">
    <source>
        <dbReference type="ARBA" id="ARBA00005061"/>
    </source>
</evidence>
<comment type="similarity">
    <text evidence="8">Belongs to the QueC family.</text>
</comment>
<reference evidence="11 12" key="1">
    <citation type="submission" date="2016-12" db="EMBL/GenBank/DDBJ databases">
        <title>Discovery of methanogenic haloarchaea.</title>
        <authorList>
            <person name="Sorokin D.Y."/>
            <person name="Makarova K.S."/>
            <person name="Abbas B."/>
            <person name="Ferrer M."/>
            <person name="Golyshin P.N."/>
        </authorList>
    </citation>
    <scope>NUCLEOTIDE SEQUENCE [LARGE SCALE GENOMIC DNA]</scope>
    <source>
        <strain evidence="11">AMET1</strain>
    </source>
</reference>
<accession>A0A1Y3GB55</accession>
<dbReference type="SUPFAM" id="SSF52402">
    <property type="entry name" value="Adenine nucleotide alpha hydrolases-like"/>
    <property type="match status" value="1"/>
</dbReference>
<dbReference type="PANTHER" id="PTHR42914:SF1">
    <property type="entry name" value="7-CYANO-7-DEAZAGUANINE SYNTHASE"/>
    <property type="match status" value="1"/>
</dbReference>
<keyword evidence="12" id="KW-1185">Reference proteome</keyword>
<evidence type="ECO:0000256" key="9">
    <source>
        <dbReference type="ARBA" id="ARBA00039149"/>
    </source>
</evidence>
<evidence type="ECO:0000313" key="11">
    <source>
        <dbReference type="EMBL" id="OUJ18658.1"/>
    </source>
</evidence>
<dbReference type="PANTHER" id="PTHR42914">
    <property type="entry name" value="7-CYANO-7-DEAZAGUANINE SYNTHASE"/>
    <property type="match status" value="1"/>
</dbReference>
<keyword evidence="5" id="KW-0862">Zinc</keyword>
<evidence type="ECO:0000256" key="6">
    <source>
        <dbReference type="ARBA" id="ARBA00022840"/>
    </source>
</evidence>
<protein>
    <recommendedName>
        <fullName evidence="9">7-cyano-7-deazaguanine synthase</fullName>
        <ecNumber evidence="9">6.3.4.20</ecNumber>
    </recommendedName>
</protein>
<evidence type="ECO:0000256" key="3">
    <source>
        <dbReference type="ARBA" id="ARBA00022723"/>
    </source>
</evidence>
<comment type="catalytic activity">
    <reaction evidence="10">
        <text>7-carboxy-7-carbaguanine + NH4(+) + 2 ATP = 7-cyano-7-carbaguanine + 2 AMP + 2 diphosphate + 2 H(+)</text>
        <dbReference type="Rhea" id="RHEA:27982"/>
        <dbReference type="ChEBI" id="CHEBI:15378"/>
        <dbReference type="ChEBI" id="CHEBI:28938"/>
        <dbReference type="ChEBI" id="CHEBI:30616"/>
        <dbReference type="ChEBI" id="CHEBI:33019"/>
        <dbReference type="ChEBI" id="CHEBI:45075"/>
        <dbReference type="ChEBI" id="CHEBI:61036"/>
        <dbReference type="ChEBI" id="CHEBI:456215"/>
        <dbReference type="EC" id="6.3.4.20"/>
    </reaction>
</comment>
<keyword evidence="6" id="KW-0067">ATP-binding</keyword>
<comment type="pathway">
    <text evidence="1">Purine metabolism; 7-cyano-7-deazaguanine biosynthesis.</text>
</comment>
<dbReference type="PIRSF" id="PIRSF006293">
    <property type="entry name" value="ExsB"/>
    <property type="match status" value="1"/>
</dbReference>
<dbReference type="CDD" id="cd01995">
    <property type="entry name" value="QueC-like"/>
    <property type="match status" value="1"/>
</dbReference>
<comment type="function">
    <text evidence="7">Catalyzes the ATP-dependent conversion of 7-carboxy-7-deazaguanine (CDG) to 7-cyano-7-deazaguanine (preQ(0)).</text>
</comment>
<evidence type="ECO:0000256" key="8">
    <source>
        <dbReference type="ARBA" id="ARBA00037993"/>
    </source>
</evidence>
<keyword evidence="2" id="KW-0436">Ligase</keyword>